<dbReference type="Pfam" id="PF01555">
    <property type="entry name" value="N6_N4_Mtase"/>
    <property type="match status" value="1"/>
</dbReference>
<proteinExistence type="inferred from homology"/>
<keyword evidence="4" id="KW-0949">S-adenosyl-L-methionine</keyword>
<dbReference type="AlphaFoldDB" id="A0A2S2DD48"/>
<dbReference type="Proteomes" id="UP000245820">
    <property type="component" value="Chromosome"/>
</dbReference>
<dbReference type="GO" id="GO:0032259">
    <property type="term" value="P:methylation"/>
    <property type="evidence" value="ECO:0007669"/>
    <property type="project" value="UniProtKB-KW"/>
</dbReference>
<evidence type="ECO:0000256" key="3">
    <source>
        <dbReference type="ARBA" id="ARBA00022679"/>
    </source>
</evidence>
<dbReference type="PRINTS" id="PR00508">
    <property type="entry name" value="S21N4MTFRASE"/>
</dbReference>
<accession>A0A2S2DD48</accession>
<evidence type="ECO:0000256" key="5">
    <source>
        <dbReference type="ARBA" id="ARBA00022747"/>
    </source>
</evidence>
<reference evidence="10 11" key="1">
    <citation type="submission" date="2018-05" db="EMBL/GenBank/DDBJ databases">
        <title>Complete genome sequence of Massilia oculi sp. nov. CCUG 43427T (=DSM 26321T), the type strain of M. oculi, and comparison with genome sequences of other Massilia strains.</title>
        <authorList>
            <person name="Zhu B."/>
        </authorList>
    </citation>
    <scope>NUCLEOTIDE SEQUENCE [LARGE SCALE GENOMIC DNA]</scope>
    <source>
        <strain evidence="10 11">CCUG 43427</strain>
    </source>
</reference>
<evidence type="ECO:0000313" key="11">
    <source>
        <dbReference type="Proteomes" id="UP000245820"/>
    </source>
</evidence>
<dbReference type="OrthoDB" id="9816288at2"/>
<evidence type="ECO:0000256" key="2">
    <source>
        <dbReference type="ARBA" id="ARBA00022603"/>
    </source>
</evidence>
<gene>
    <name evidence="10" type="ORF">DIR46_01590</name>
</gene>
<evidence type="ECO:0000256" key="6">
    <source>
        <dbReference type="ARBA" id="ARBA00023125"/>
    </source>
</evidence>
<dbReference type="SUPFAM" id="SSF53335">
    <property type="entry name" value="S-adenosyl-L-methionine-dependent methyltransferases"/>
    <property type="match status" value="2"/>
</dbReference>
<evidence type="ECO:0000259" key="9">
    <source>
        <dbReference type="Pfam" id="PF01555"/>
    </source>
</evidence>
<evidence type="ECO:0000313" key="10">
    <source>
        <dbReference type="EMBL" id="AWL03272.1"/>
    </source>
</evidence>
<evidence type="ECO:0000256" key="8">
    <source>
        <dbReference type="RuleBase" id="RU362026"/>
    </source>
</evidence>
<organism evidence="10 11">
    <name type="scientific">Massilia oculi</name>
    <dbReference type="NCBI Taxonomy" id="945844"/>
    <lineage>
        <taxon>Bacteria</taxon>
        <taxon>Pseudomonadati</taxon>
        <taxon>Pseudomonadota</taxon>
        <taxon>Betaproteobacteria</taxon>
        <taxon>Burkholderiales</taxon>
        <taxon>Oxalobacteraceae</taxon>
        <taxon>Telluria group</taxon>
        <taxon>Massilia</taxon>
    </lineage>
</organism>
<name>A0A2S2DD48_9BURK</name>
<dbReference type="GO" id="GO:0009307">
    <property type="term" value="P:DNA restriction-modification system"/>
    <property type="evidence" value="ECO:0007669"/>
    <property type="project" value="UniProtKB-KW"/>
</dbReference>
<comment type="similarity">
    <text evidence="1">Belongs to the N(4)/N(6)-methyltransferase family. N(4) subfamily.</text>
</comment>
<dbReference type="EC" id="2.1.1.-" evidence="8"/>
<keyword evidence="5" id="KW-0680">Restriction system</keyword>
<dbReference type="GO" id="GO:0003677">
    <property type="term" value="F:DNA binding"/>
    <property type="evidence" value="ECO:0007669"/>
    <property type="project" value="UniProtKB-KW"/>
</dbReference>
<feature type="domain" description="DNA methylase N-4/N-6" evidence="9">
    <location>
        <begin position="59"/>
        <end position="148"/>
    </location>
</feature>
<protein>
    <recommendedName>
        <fullName evidence="8">Methyltransferase</fullName>
        <ecNumber evidence="8">2.1.1.-</ecNumber>
    </recommendedName>
</protein>
<keyword evidence="6" id="KW-0238">DNA-binding</keyword>
<dbReference type="CDD" id="cd02440">
    <property type="entry name" value="AdoMet_MTases"/>
    <property type="match status" value="1"/>
</dbReference>
<dbReference type="PROSITE" id="PS00093">
    <property type="entry name" value="N4_MTASE"/>
    <property type="match status" value="1"/>
</dbReference>
<dbReference type="GO" id="GO:0008170">
    <property type="term" value="F:N-methyltransferase activity"/>
    <property type="evidence" value="ECO:0007669"/>
    <property type="project" value="InterPro"/>
</dbReference>
<dbReference type="GO" id="GO:0015667">
    <property type="term" value="F:site-specific DNA-methyltransferase (cytosine-N4-specific) activity"/>
    <property type="evidence" value="ECO:0007669"/>
    <property type="project" value="UniProtKB-EC"/>
</dbReference>
<dbReference type="InterPro" id="IPR029063">
    <property type="entry name" value="SAM-dependent_MTases_sf"/>
</dbReference>
<evidence type="ECO:0000256" key="4">
    <source>
        <dbReference type="ARBA" id="ARBA00022691"/>
    </source>
</evidence>
<keyword evidence="2" id="KW-0489">Methyltransferase</keyword>
<keyword evidence="3" id="KW-0808">Transferase</keyword>
<comment type="catalytic activity">
    <reaction evidence="7">
        <text>a 2'-deoxycytidine in DNA + S-adenosyl-L-methionine = an N(4)-methyl-2'-deoxycytidine in DNA + S-adenosyl-L-homocysteine + H(+)</text>
        <dbReference type="Rhea" id="RHEA:16857"/>
        <dbReference type="Rhea" id="RHEA-COMP:11369"/>
        <dbReference type="Rhea" id="RHEA-COMP:13674"/>
        <dbReference type="ChEBI" id="CHEBI:15378"/>
        <dbReference type="ChEBI" id="CHEBI:57856"/>
        <dbReference type="ChEBI" id="CHEBI:59789"/>
        <dbReference type="ChEBI" id="CHEBI:85452"/>
        <dbReference type="ChEBI" id="CHEBI:137933"/>
        <dbReference type="EC" id="2.1.1.113"/>
    </reaction>
</comment>
<dbReference type="KEGG" id="mtim:DIR46_01590"/>
<dbReference type="Gene3D" id="3.40.50.150">
    <property type="entry name" value="Vaccinia Virus protein VP39"/>
    <property type="match status" value="2"/>
</dbReference>
<dbReference type="InterPro" id="IPR017985">
    <property type="entry name" value="MeTrfase_CN4_CS"/>
</dbReference>
<dbReference type="InterPro" id="IPR002941">
    <property type="entry name" value="DNA_methylase_N4/N6"/>
</dbReference>
<keyword evidence="11" id="KW-1185">Reference proteome</keyword>
<dbReference type="EMBL" id="CP029343">
    <property type="protein sequence ID" value="AWL03272.1"/>
    <property type="molecule type" value="Genomic_DNA"/>
</dbReference>
<sequence>MKSPWRSEHVPLEEAKAHNQKRLFKCSTCGEEAEAPVQTERAEKDLCKNCFGKRKDERVNQLNELTGSEWAALSKSVEQYEGTRTPKQKLHGAAFPKSLVASHIKIYTKTGDLVLDPFAGTGTTNEVAEELGRRSVGFELNPEFAALARDDLRDLTAHRIICDDCRRMPQYLEPNSVDFVFTSPPYATLLKTIKGNFGYKWREHSDLSVQANPPPYSEHAADLGNLPYGEFMEEISVVLSQCYTALKANTYSVWVVKDYRDLKAKTPYVNFHGDMIAAAERAGFTLWDIRIYDQTKYRPLVVLGYPSRNYYLNIGHSYILVFKKVQ</sequence>
<dbReference type="REBASE" id="252461">
    <property type="entry name" value="M1.Mti43427ORF1590P"/>
</dbReference>
<evidence type="ECO:0000256" key="1">
    <source>
        <dbReference type="ARBA" id="ARBA00010203"/>
    </source>
</evidence>
<dbReference type="RefSeq" id="WP_109343676.1">
    <property type="nucleotide sequence ID" value="NZ_CP029343.1"/>
</dbReference>
<dbReference type="InterPro" id="IPR001091">
    <property type="entry name" value="RM_Methyltransferase"/>
</dbReference>
<evidence type="ECO:0000256" key="7">
    <source>
        <dbReference type="ARBA" id="ARBA00049120"/>
    </source>
</evidence>